<evidence type="ECO:0000256" key="7">
    <source>
        <dbReference type="ARBA" id="ARBA00022777"/>
    </source>
</evidence>
<sequence>MPGILIVAHTPIASSMLGFIEHTYGELPVRVAAVDIPPHEDVRMSEERVMTAATQVKSAAGILVLTDLMGATPANVASRLTKPGLLDCKILVLAGINLPMLMRAISYRGDGLESVALKAMQGGQNGIVRLGTPVTHVDTSVNEKVGDP</sequence>
<dbReference type="Pfam" id="PF03610">
    <property type="entry name" value="EIIA-man"/>
    <property type="match status" value="1"/>
</dbReference>
<proteinExistence type="predicted"/>
<name>A0AAU8A1U2_9BURK</name>
<evidence type="ECO:0000256" key="2">
    <source>
        <dbReference type="ARBA" id="ARBA00022448"/>
    </source>
</evidence>
<dbReference type="PROSITE" id="PS51096">
    <property type="entry name" value="PTS_EIIA_TYPE_4"/>
    <property type="match status" value="1"/>
</dbReference>
<organism evidence="9">
    <name type="scientific">Polynucleobacter sp. UK-FUSCHL-C3</name>
    <dbReference type="NCBI Taxonomy" id="2955208"/>
    <lineage>
        <taxon>Bacteria</taxon>
        <taxon>Pseudomonadati</taxon>
        <taxon>Pseudomonadota</taxon>
        <taxon>Betaproteobacteria</taxon>
        <taxon>Burkholderiales</taxon>
        <taxon>Burkholderiaceae</taxon>
        <taxon>Polynucleobacter</taxon>
    </lineage>
</organism>
<feature type="domain" description="PTS EIIA type-4" evidence="8">
    <location>
        <begin position="1"/>
        <end position="127"/>
    </location>
</feature>
<evidence type="ECO:0000256" key="3">
    <source>
        <dbReference type="ARBA" id="ARBA00022490"/>
    </source>
</evidence>
<dbReference type="PANTHER" id="PTHR33799">
    <property type="entry name" value="PTS PERMEASE-RELATED-RELATED"/>
    <property type="match status" value="1"/>
</dbReference>
<dbReference type="CDD" id="cd00006">
    <property type="entry name" value="PTS_IIA_man"/>
    <property type="match status" value="1"/>
</dbReference>
<keyword evidence="7" id="KW-0418">Kinase</keyword>
<comment type="subcellular location">
    <subcellularLocation>
        <location evidence="1">Cytoplasm</location>
    </subcellularLocation>
</comment>
<dbReference type="AlphaFoldDB" id="A0AAU8A1U2"/>
<keyword evidence="3" id="KW-0963">Cytoplasm</keyword>
<reference evidence="9" key="1">
    <citation type="submission" date="2022-06" db="EMBL/GenBank/DDBJ databases">
        <title>New Polynucleobacter species.</title>
        <authorList>
            <person name="Hahn M.W."/>
        </authorList>
    </citation>
    <scope>NUCLEOTIDE SEQUENCE</scope>
    <source>
        <strain evidence="9">UK-FUSCHL-C3</strain>
    </source>
</reference>
<dbReference type="InterPro" id="IPR004701">
    <property type="entry name" value="PTS_EIIA_man-typ"/>
</dbReference>
<dbReference type="InterPro" id="IPR036662">
    <property type="entry name" value="PTS_EIIA_man-typ_sf"/>
</dbReference>
<dbReference type="GO" id="GO:0009401">
    <property type="term" value="P:phosphoenolpyruvate-dependent sugar phosphotransferase system"/>
    <property type="evidence" value="ECO:0007669"/>
    <property type="project" value="UniProtKB-KW"/>
</dbReference>
<evidence type="ECO:0000256" key="1">
    <source>
        <dbReference type="ARBA" id="ARBA00004496"/>
    </source>
</evidence>
<protein>
    <submittedName>
        <fullName evidence="9">PTS sugar transporter subunit IIA</fullName>
    </submittedName>
</protein>
<dbReference type="PANTHER" id="PTHR33799:SF1">
    <property type="entry name" value="PTS SYSTEM MANNOSE-SPECIFIC EIIAB COMPONENT-RELATED"/>
    <property type="match status" value="1"/>
</dbReference>
<dbReference type="GO" id="GO:0016301">
    <property type="term" value="F:kinase activity"/>
    <property type="evidence" value="ECO:0007669"/>
    <property type="project" value="UniProtKB-KW"/>
</dbReference>
<accession>A0AAU8A1U2</accession>
<evidence type="ECO:0000259" key="8">
    <source>
        <dbReference type="PROSITE" id="PS51096"/>
    </source>
</evidence>
<keyword evidence="4 9" id="KW-0762">Sugar transport</keyword>
<dbReference type="GO" id="GO:0005737">
    <property type="term" value="C:cytoplasm"/>
    <property type="evidence" value="ECO:0007669"/>
    <property type="project" value="UniProtKB-SubCell"/>
</dbReference>
<dbReference type="SUPFAM" id="SSF53062">
    <property type="entry name" value="PTS system fructose IIA component-like"/>
    <property type="match status" value="1"/>
</dbReference>
<dbReference type="GO" id="GO:0016020">
    <property type="term" value="C:membrane"/>
    <property type="evidence" value="ECO:0007669"/>
    <property type="project" value="InterPro"/>
</dbReference>
<dbReference type="EMBL" id="CP099959">
    <property type="protein sequence ID" value="XCC57626.1"/>
    <property type="molecule type" value="Genomic_DNA"/>
</dbReference>
<evidence type="ECO:0000256" key="6">
    <source>
        <dbReference type="ARBA" id="ARBA00022683"/>
    </source>
</evidence>
<keyword evidence="2" id="KW-0813">Transport</keyword>
<evidence type="ECO:0000256" key="4">
    <source>
        <dbReference type="ARBA" id="ARBA00022597"/>
    </source>
</evidence>
<dbReference type="Gene3D" id="3.40.50.510">
    <property type="entry name" value="Phosphotransferase system, mannose-type IIA component"/>
    <property type="match status" value="1"/>
</dbReference>
<keyword evidence="6" id="KW-0598">Phosphotransferase system</keyword>
<dbReference type="InterPro" id="IPR051471">
    <property type="entry name" value="Bacterial_PTS_sugar_comp"/>
</dbReference>
<evidence type="ECO:0000256" key="5">
    <source>
        <dbReference type="ARBA" id="ARBA00022679"/>
    </source>
</evidence>
<gene>
    <name evidence="9" type="ORF">NKE59_09105</name>
</gene>
<evidence type="ECO:0000313" key="9">
    <source>
        <dbReference type="EMBL" id="XCC57626.1"/>
    </source>
</evidence>
<keyword evidence="5" id="KW-0808">Transferase</keyword>
<dbReference type="InterPro" id="IPR033887">
    <property type="entry name" value="PTS_IIA_man"/>
</dbReference>
<dbReference type="RefSeq" id="WP_353438686.1">
    <property type="nucleotide sequence ID" value="NZ_CP099959.1"/>
</dbReference>